<comment type="caution">
    <text evidence="1">The sequence shown here is derived from an EMBL/GenBank/DDBJ whole genome shotgun (WGS) entry which is preliminary data.</text>
</comment>
<name>A0A420FVH4_9SPHI</name>
<keyword evidence="2" id="KW-1185">Reference proteome</keyword>
<protein>
    <recommendedName>
        <fullName evidence="3">Transcription regulator BetR N-terminal domain-containing protein</fullName>
    </recommendedName>
</protein>
<gene>
    <name evidence="1" type="ORF">BCY89_04445</name>
</gene>
<dbReference type="EMBL" id="MCAQ01000012">
    <property type="protein sequence ID" value="RKF36919.1"/>
    <property type="molecule type" value="Genomic_DNA"/>
</dbReference>
<dbReference type="RefSeq" id="WP_120334053.1">
    <property type="nucleotide sequence ID" value="NZ_MCAQ01000012.1"/>
</dbReference>
<sequence length="317" mass="37098">MYQEKLIQEIQRKIDPSKSLIEVIADALDISYDAAHRRISMKSKFSIGETVQLANRFSLSLDKLFQQSDHILVKKTAEIQSFNDLSNYLEHSFKSLKEFEPNLQTYLYYSAKDIPIFYTINTGLLSIFKKYVWLNLLSPDGLELSFESFLSKTPIDSRGQKLYDYYSSIRVKEIWNDTTINSTLQQIIYFSQAGLLTAENGKMLCEQLKELLFSLEKSCMPNNDQYQLYYHELLILNNNVLVGNNDRKSLFVPHTMLGYFITNDKDSCRHAFNFYQHQLKNSRLLNTAGTRDKKMFFNKVYQKIDRYKAQVSADNEM</sequence>
<reference evidence="1 2" key="1">
    <citation type="submission" date="2016-07" db="EMBL/GenBank/DDBJ databases">
        <title>Genome analysis of Sphingobacterium siyangense T12B17.</title>
        <authorList>
            <person name="Xu D."/>
            <person name="Su Y."/>
            <person name="Zheng S."/>
        </authorList>
    </citation>
    <scope>NUCLEOTIDE SEQUENCE [LARGE SCALE GENOMIC DNA]</scope>
    <source>
        <strain evidence="1 2">T12B17</strain>
    </source>
</reference>
<organism evidence="1 2">
    <name type="scientific">Sphingobacterium siyangense</name>
    <dbReference type="NCBI Taxonomy" id="459529"/>
    <lineage>
        <taxon>Bacteria</taxon>
        <taxon>Pseudomonadati</taxon>
        <taxon>Bacteroidota</taxon>
        <taxon>Sphingobacteriia</taxon>
        <taxon>Sphingobacteriales</taxon>
        <taxon>Sphingobacteriaceae</taxon>
        <taxon>Sphingobacterium</taxon>
    </lineage>
</organism>
<evidence type="ECO:0008006" key="3">
    <source>
        <dbReference type="Google" id="ProtNLM"/>
    </source>
</evidence>
<proteinExistence type="predicted"/>
<accession>A0A420FVH4</accession>
<dbReference type="Proteomes" id="UP000286402">
    <property type="component" value="Unassembled WGS sequence"/>
</dbReference>
<dbReference type="AlphaFoldDB" id="A0A420FVH4"/>
<evidence type="ECO:0000313" key="2">
    <source>
        <dbReference type="Proteomes" id="UP000286402"/>
    </source>
</evidence>
<evidence type="ECO:0000313" key="1">
    <source>
        <dbReference type="EMBL" id="RKF36919.1"/>
    </source>
</evidence>